<accession>A0A975GF85</accession>
<organism evidence="2 3">
    <name type="scientific">Desulfonema limicola</name>
    <dbReference type="NCBI Taxonomy" id="45656"/>
    <lineage>
        <taxon>Bacteria</taxon>
        <taxon>Pseudomonadati</taxon>
        <taxon>Thermodesulfobacteriota</taxon>
        <taxon>Desulfobacteria</taxon>
        <taxon>Desulfobacterales</taxon>
        <taxon>Desulfococcaceae</taxon>
        <taxon>Desulfonema</taxon>
    </lineage>
</organism>
<sequence>MNTQEKMLARHLVQNKILKADGQSFEDIFTAIMNYAEDDFRSIKPWGNIGDRKNDGYIKTKGVYYQVYAPEDIRKSYTDTINKLKTDFDALKLQWNHIKEFYFVVNDKYKGVNADCEQAIQNIKEKHNLNAAGFLTAKDIENILFELDDDQILLISGNIPDPASIAMLDYSILNEVISHIMKLPLDKGDIAKVILPDFDKKLKFNNLSKPIECLLNNGYFQLHSLNEYLANNSNFLADSLRDKMNDIYTHEKAESKGDDLFWAIVNCASPKAEKMYQTSVIVIMSKYFETCDIFEESHDIQQSKIKK</sequence>
<proteinExistence type="predicted"/>
<keyword evidence="3" id="KW-1185">Reference proteome</keyword>
<dbReference type="Pfam" id="PF20275">
    <property type="entry name" value="CTD10"/>
    <property type="match status" value="1"/>
</dbReference>
<protein>
    <recommendedName>
        <fullName evidence="1">ABC-three component systems C-terminal domain-containing protein</fullName>
    </recommendedName>
</protein>
<evidence type="ECO:0000313" key="3">
    <source>
        <dbReference type="Proteomes" id="UP000663720"/>
    </source>
</evidence>
<dbReference type="InterPro" id="IPR046919">
    <property type="entry name" value="ABC-3C_CTD10"/>
</dbReference>
<gene>
    <name evidence="2" type="ORF">dnl_11780</name>
</gene>
<dbReference type="EMBL" id="CP061799">
    <property type="protein sequence ID" value="QTA78930.1"/>
    <property type="molecule type" value="Genomic_DNA"/>
</dbReference>
<name>A0A975GF85_9BACT</name>
<dbReference type="Proteomes" id="UP000663720">
    <property type="component" value="Chromosome"/>
</dbReference>
<evidence type="ECO:0000313" key="2">
    <source>
        <dbReference type="EMBL" id="QTA78930.1"/>
    </source>
</evidence>
<evidence type="ECO:0000259" key="1">
    <source>
        <dbReference type="Pfam" id="PF20275"/>
    </source>
</evidence>
<feature type="domain" description="ABC-three component systems C-terminal" evidence="1">
    <location>
        <begin position="173"/>
        <end position="295"/>
    </location>
</feature>
<reference evidence="2" key="1">
    <citation type="journal article" date="2021" name="Microb. Physiol.">
        <title>Proteogenomic Insights into the Physiology of Marine, Sulfate-Reducing, Filamentous Desulfonema limicola and Desulfonema magnum.</title>
        <authorList>
            <person name="Schnaars V."/>
            <person name="Wohlbrand L."/>
            <person name="Scheve S."/>
            <person name="Hinrichs C."/>
            <person name="Reinhardt R."/>
            <person name="Rabus R."/>
        </authorList>
    </citation>
    <scope>NUCLEOTIDE SEQUENCE</scope>
    <source>
        <strain evidence="2">5ac10</strain>
    </source>
</reference>
<dbReference type="KEGG" id="dli:dnl_11780"/>
<dbReference type="RefSeq" id="WP_207690739.1">
    <property type="nucleotide sequence ID" value="NZ_CP061799.1"/>
</dbReference>
<dbReference type="AlphaFoldDB" id="A0A975GF85"/>